<dbReference type="HOGENOM" id="CLU_027634_6_0_9"/>
<keyword evidence="2 4" id="KW-0808">Transferase</keyword>
<dbReference type="eggNOG" id="COG0524">
    <property type="taxonomic scope" value="Bacteria"/>
</dbReference>
<dbReference type="SUPFAM" id="SSF53613">
    <property type="entry name" value="Ribokinase-like"/>
    <property type="match status" value="1"/>
</dbReference>
<dbReference type="GO" id="GO:0008865">
    <property type="term" value="F:fructokinase activity"/>
    <property type="evidence" value="ECO:0007669"/>
    <property type="project" value="UniProtKB-ARBA"/>
</dbReference>
<dbReference type="CDD" id="cd01166">
    <property type="entry name" value="KdgK"/>
    <property type="match status" value="1"/>
</dbReference>
<dbReference type="Pfam" id="PF00294">
    <property type="entry name" value="PfkB"/>
    <property type="match status" value="1"/>
</dbReference>
<dbReference type="InterPro" id="IPR050306">
    <property type="entry name" value="PfkB_Carbo_kinase"/>
</dbReference>
<dbReference type="EMBL" id="AFPZ01000041">
    <property type="protein sequence ID" value="EGQ26477.1"/>
    <property type="molecule type" value="Genomic_DNA"/>
</dbReference>
<dbReference type="PANTHER" id="PTHR43085:SF57">
    <property type="entry name" value="CARBOHYDRATE KINASE PFKB DOMAIN-CONTAINING PROTEIN"/>
    <property type="match status" value="1"/>
</dbReference>
<comment type="similarity">
    <text evidence="1 4">Belongs to the carbohydrate kinase PfkB family.</text>
</comment>
<dbReference type="PRINTS" id="PR00990">
    <property type="entry name" value="RIBOKINASE"/>
</dbReference>
<dbReference type="InterPro" id="IPR002139">
    <property type="entry name" value="Ribo/fructo_kinase"/>
</dbReference>
<dbReference type="Proteomes" id="UP000005316">
    <property type="component" value="Unassembled WGS sequence"/>
</dbReference>
<protein>
    <submittedName>
        <fullName evidence="6">2-keto-3-deoxygluconate kinase</fullName>
        <ecNumber evidence="6">2.7.1.45</ecNumber>
    </submittedName>
</protein>
<dbReference type="GO" id="GO:0006000">
    <property type="term" value="P:fructose metabolic process"/>
    <property type="evidence" value="ECO:0007669"/>
    <property type="project" value="UniProtKB-ARBA"/>
</dbReference>
<accession>F9DRS4</accession>
<comment type="caution">
    <text evidence="6">The sequence shown here is derived from an EMBL/GenBank/DDBJ whole genome shotgun (WGS) entry which is preliminary data.</text>
</comment>
<evidence type="ECO:0000256" key="2">
    <source>
        <dbReference type="ARBA" id="ARBA00022679"/>
    </source>
</evidence>
<sequence>MDVVTIGDALITMNPLTNGPLRFVNTFERKVGGAELNVAIGCARLGLETGWVSRLGNDEFGRYAKNFIRGEGVDVSQVSFVEGSPTSVYFKEILDGDRINSYYYRANSPTDKLVAEEIDEAYIQEAKVVHITGVFPSINETNREVVLQILKIAKKSGVLVTFDPNIRLKLWTAERAKECLTSFLPYVDVLLTGEEEAQLLFGTSDLIEIVEEVKPHGITHVVLKKGKDGAVGYRDQQMIQSPAISTNAVVDTIGAGDGFASGYIYSLIQNWQLDQSLRFANAVASYVISVPGDNEGLPYLEDMEILLGKKKRVER</sequence>
<feature type="domain" description="Carbohydrate kinase PfkB" evidence="5">
    <location>
        <begin position="2"/>
        <end position="298"/>
    </location>
</feature>
<dbReference type="OrthoDB" id="9813569at2"/>
<dbReference type="EC" id="2.7.1.45" evidence="6"/>
<evidence type="ECO:0000256" key="1">
    <source>
        <dbReference type="ARBA" id="ARBA00010688"/>
    </source>
</evidence>
<evidence type="ECO:0000259" key="5">
    <source>
        <dbReference type="Pfam" id="PF00294"/>
    </source>
</evidence>
<keyword evidence="3 4" id="KW-0418">Kinase</keyword>
<name>F9DRS4_9BACL</name>
<evidence type="ECO:0000256" key="4">
    <source>
        <dbReference type="RuleBase" id="RU003704"/>
    </source>
</evidence>
<dbReference type="PANTHER" id="PTHR43085">
    <property type="entry name" value="HEXOKINASE FAMILY MEMBER"/>
    <property type="match status" value="1"/>
</dbReference>
<dbReference type="InterPro" id="IPR029056">
    <property type="entry name" value="Ribokinase-like"/>
</dbReference>
<dbReference type="InterPro" id="IPR011611">
    <property type="entry name" value="PfkB_dom"/>
</dbReference>
<dbReference type="RefSeq" id="WP_009766371.1">
    <property type="nucleotide sequence ID" value="NZ_GL982997.1"/>
</dbReference>
<evidence type="ECO:0000313" key="6">
    <source>
        <dbReference type="EMBL" id="EGQ26477.1"/>
    </source>
</evidence>
<dbReference type="Gene3D" id="3.40.1190.20">
    <property type="match status" value="1"/>
</dbReference>
<proteinExistence type="inferred from homology"/>
<dbReference type="PROSITE" id="PS00584">
    <property type="entry name" value="PFKB_KINASES_2"/>
    <property type="match status" value="1"/>
</dbReference>
<evidence type="ECO:0000256" key="3">
    <source>
        <dbReference type="ARBA" id="ARBA00022777"/>
    </source>
</evidence>
<dbReference type="GO" id="GO:0008673">
    <property type="term" value="F:2-dehydro-3-deoxygluconokinase activity"/>
    <property type="evidence" value="ECO:0007669"/>
    <property type="project" value="UniProtKB-EC"/>
</dbReference>
<dbReference type="AlphaFoldDB" id="F9DRS4"/>
<evidence type="ECO:0000313" key="7">
    <source>
        <dbReference type="Proteomes" id="UP000005316"/>
    </source>
</evidence>
<gene>
    <name evidence="6" type="primary">kdgK</name>
    <name evidence="6" type="ORF">HMPREF9372_1504</name>
</gene>
<dbReference type="InterPro" id="IPR002173">
    <property type="entry name" value="Carboh/pur_kinase_PfkB_CS"/>
</dbReference>
<reference evidence="6 7" key="1">
    <citation type="submission" date="2011-04" db="EMBL/GenBank/DDBJ databases">
        <authorList>
            <person name="Muzny D."/>
            <person name="Qin X."/>
            <person name="Deng J."/>
            <person name="Jiang H."/>
            <person name="Liu Y."/>
            <person name="Qu J."/>
            <person name="Song X.-Z."/>
            <person name="Zhang L."/>
            <person name="Thornton R."/>
            <person name="Coyle M."/>
            <person name="Francisco L."/>
            <person name="Jackson L."/>
            <person name="Javaid M."/>
            <person name="Korchina V."/>
            <person name="Kovar C."/>
            <person name="Mata R."/>
            <person name="Mathew T."/>
            <person name="Ngo R."/>
            <person name="Nguyen L."/>
            <person name="Nguyen N."/>
            <person name="Okwuonu G."/>
            <person name="Ongeri F."/>
            <person name="Pham C."/>
            <person name="Simmons D."/>
            <person name="Wilczek-Boney K."/>
            <person name="Hale W."/>
            <person name="Jakkamsetti A."/>
            <person name="Pham P."/>
            <person name="Ruth R."/>
            <person name="San Lucas F."/>
            <person name="Warren J."/>
            <person name="Zhang J."/>
            <person name="Zhao Z."/>
            <person name="Zhou C."/>
            <person name="Zhu D."/>
            <person name="Lee S."/>
            <person name="Bess C."/>
            <person name="Blankenburg K."/>
            <person name="Forbes L."/>
            <person name="Fu Q."/>
            <person name="Gubbala S."/>
            <person name="Hirani K."/>
            <person name="Jayaseelan J.C."/>
            <person name="Lara F."/>
            <person name="Munidasa M."/>
            <person name="Palculict T."/>
            <person name="Patil S."/>
            <person name="Pu L.-L."/>
            <person name="Saada N."/>
            <person name="Tang L."/>
            <person name="Weissenberger G."/>
            <person name="Zhu Y."/>
            <person name="Hemphill L."/>
            <person name="Shang Y."/>
            <person name="Youmans B."/>
            <person name="Ayvaz T."/>
            <person name="Ross M."/>
            <person name="Santibanez J."/>
            <person name="Aqrawi P."/>
            <person name="Gross S."/>
            <person name="Joshi V."/>
            <person name="Fowler G."/>
            <person name="Nazareth L."/>
            <person name="Reid J."/>
            <person name="Worley K."/>
            <person name="Petrosino J."/>
            <person name="Highlander S."/>
            <person name="Gibbs R."/>
        </authorList>
    </citation>
    <scope>NUCLEOTIDE SEQUENCE [LARGE SCALE GENOMIC DNA]</scope>
    <source>
        <strain evidence="6 7">2681</strain>
    </source>
</reference>
<organism evidence="6 7">
    <name type="scientific">Sporosarcina newyorkensis 2681</name>
    <dbReference type="NCBI Taxonomy" id="1027292"/>
    <lineage>
        <taxon>Bacteria</taxon>
        <taxon>Bacillati</taxon>
        <taxon>Bacillota</taxon>
        <taxon>Bacilli</taxon>
        <taxon>Bacillales</taxon>
        <taxon>Caryophanaceae</taxon>
        <taxon>Sporosarcina</taxon>
    </lineage>
</organism>